<dbReference type="STRING" id="526227.Mesil_1301"/>
<reference evidence="2 3" key="1">
    <citation type="journal article" date="2010" name="Stand. Genomic Sci.">
        <title>Complete genome sequence of Meiothermus silvanus type strain (VI-R2).</title>
        <authorList>
            <person name="Sikorski J."/>
            <person name="Tindall B.J."/>
            <person name="Lowry S."/>
            <person name="Lucas S."/>
            <person name="Nolan M."/>
            <person name="Copeland A."/>
            <person name="Glavina Del Rio T."/>
            <person name="Tice H."/>
            <person name="Cheng J.F."/>
            <person name="Han C."/>
            <person name="Pitluck S."/>
            <person name="Liolios K."/>
            <person name="Ivanova N."/>
            <person name="Mavromatis K."/>
            <person name="Mikhailova N."/>
            <person name="Pati A."/>
            <person name="Goodwin L."/>
            <person name="Chen A."/>
            <person name="Palaniappan K."/>
            <person name="Land M."/>
            <person name="Hauser L."/>
            <person name="Chang Y.J."/>
            <person name="Jeffries C.D."/>
            <person name="Rohde M."/>
            <person name="Goker M."/>
            <person name="Woyke T."/>
            <person name="Bristow J."/>
            <person name="Eisen J.A."/>
            <person name="Markowitz V."/>
            <person name="Hugenholtz P."/>
            <person name="Kyrpides N.C."/>
            <person name="Klenk H.P."/>
            <person name="Lapidus A."/>
        </authorList>
    </citation>
    <scope>NUCLEOTIDE SEQUENCE [LARGE SCALE GENOMIC DNA]</scope>
    <source>
        <strain evidence="3">ATCC 700542 / DSM 9946 / VI-R2</strain>
    </source>
</reference>
<protein>
    <recommendedName>
        <fullName evidence="4">Lmo0937 family membrane protein</fullName>
    </recommendedName>
</protein>
<name>D7BEF2_ALLS1</name>
<evidence type="ECO:0000313" key="3">
    <source>
        <dbReference type="Proteomes" id="UP000001916"/>
    </source>
</evidence>
<evidence type="ECO:0008006" key="4">
    <source>
        <dbReference type="Google" id="ProtNLM"/>
    </source>
</evidence>
<dbReference type="InterPro" id="IPR043727">
    <property type="entry name" value="Lmo0937-like"/>
</dbReference>
<feature type="transmembrane region" description="Helical" evidence="1">
    <location>
        <begin position="27"/>
        <end position="46"/>
    </location>
</feature>
<feature type="transmembrane region" description="Helical" evidence="1">
    <location>
        <begin position="5"/>
        <end position="21"/>
    </location>
</feature>
<evidence type="ECO:0000313" key="2">
    <source>
        <dbReference type="EMBL" id="ADH63195.1"/>
    </source>
</evidence>
<keyword evidence="1" id="KW-1133">Transmembrane helix</keyword>
<accession>D7BEF2</accession>
<keyword evidence="1" id="KW-0812">Transmembrane</keyword>
<dbReference type="RefSeq" id="WP_013157766.1">
    <property type="nucleotide sequence ID" value="NC_014212.1"/>
</dbReference>
<evidence type="ECO:0000256" key="1">
    <source>
        <dbReference type="SAM" id="Phobius"/>
    </source>
</evidence>
<dbReference type="AlphaFoldDB" id="D7BEF2"/>
<dbReference type="Proteomes" id="UP000001916">
    <property type="component" value="Chromosome"/>
</dbReference>
<dbReference type="KEGG" id="msv:Mesil_1301"/>
<organism evidence="2 3">
    <name type="scientific">Allomeiothermus silvanus (strain ATCC 700542 / DSM 9946 / NBRC 106475 / NCIMB 13440 / VI-R2)</name>
    <name type="common">Thermus silvanus</name>
    <dbReference type="NCBI Taxonomy" id="526227"/>
    <lineage>
        <taxon>Bacteria</taxon>
        <taxon>Thermotogati</taxon>
        <taxon>Deinococcota</taxon>
        <taxon>Deinococci</taxon>
        <taxon>Thermales</taxon>
        <taxon>Thermaceae</taxon>
        <taxon>Allomeiothermus</taxon>
    </lineage>
</organism>
<keyword evidence="1" id="KW-0472">Membrane</keyword>
<sequence length="50" mass="5623">MSVLYYIAGIFILLWLLGLILKVGGILIYWALIIGVVLFIIGLFTGRRQV</sequence>
<proteinExistence type="predicted"/>
<keyword evidence="3" id="KW-1185">Reference proteome</keyword>
<dbReference type="EMBL" id="CP002042">
    <property type="protein sequence ID" value="ADH63195.1"/>
    <property type="molecule type" value="Genomic_DNA"/>
</dbReference>
<dbReference type="Pfam" id="PF18919">
    <property type="entry name" value="DUF5670"/>
    <property type="match status" value="1"/>
</dbReference>
<gene>
    <name evidence="2" type="ordered locus">Mesil_1301</name>
</gene>
<dbReference type="HOGENOM" id="CLU_199613_2_3_0"/>